<dbReference type="Proteomes" id="UP001605036">
    <property type="component" value="Unassembled WGS sequence"/>
</dbReference>
<organism evidence="1 2">
    <name type="scientific">Riccia fluitans</name>
    <dbReference type="NCBI Taxonomy" id="41844"/>
    <lineage>
        <taxon>Eukaryota</taxon>
        <taxon>Viridiplantae</taxon>
        <taxon>Streptophyta</taxon>
        <taxon>Embryophyta</taxon>
        <taxon>Marchantiophyta</taxon>
        <taxon>Marchantiopsida</taxon>
        <taxon>Marchantiidae</taxon>
        <taxon>Marchantiales</taxon>
        <taxon>Ricciaceae</taxon>
        <taxon>Riccia</taxon>
    </lineage>
</organism>
<keyword evidence="2" id="KW-1185">Reference proteome</keyword>
<evidence type="ECO:0000313" key="1">
    <source>
        <dbReference type="EMBL" id="KAL2620876.1"/>
    </source>
</evidence>
<proteinExistence type="predicted"/>
<comment type="caution">
    <text evidence="1">The sequence shown here is derived from an EMBL/GenBank/DDBJ whole genome shotgun (WGS) entry which is preliminary data.</text>
</comment>
<sequence>MDQKLGLLIEGYQESRSYEWWSSPCGRTFAKPSGLLRKFGLSEDFTETAIYPGGPQLVRVFSWCDISSMTPLVEDWAPA</sequence>
<name>A0ABD1Y295_9MARC</name>
<dbReference type="EMBL" id="JBHFFA010000006">
    <property type="protein sequence ID" value="KAL2620876.1"/>
    <property type="molecule type" value="Genomic_DNA"/>
</dbReference>
<dbReference type="AlphaFoldDB" id="A0ABD1Y295"/>
<reference evidence="1 2" key="1">
    <citation type="submission" date="2024-09" db="EMBL/GenBank/DDBJ databases">
        <title>Chromosome-scale assembly of Riccia fluitans.</title>
        <authorList>
            <person name="Paukszto L."/>
            <person name="Sawicki J."/>
            <person name="Karawczyk K."/>
            <person name="Piernik-Szablinska J."/>
            <person name="Szczecinska M."/>
            <person name="Mazdziarz M."/>
        </authorList>
    </citation>
    <scope>NUCLEOTIDE SEQUENCE [LARGE SCALE GENOMIC DNA]</scope>
    <source>
        <strain evidence="1">Rf_01</strain>
        <tissue evidence="1">Aerial parts of the thallus</tissue>
    </source>
</reference>
<accession>A0ABD1Y295</accession>
<protein>
    <submittedName>
        <fullName evidence="1">Uncharacterized protein</fullName>
    </submittedName>
</protein>
<gene>
    <name evidence="1" type="ORF">R1flu_001081</name>
</gene>
<evidence type="ECO:0000313" key="2">
    <source>
        <dbReference type="Proteomes" id="UP001605036"/>
    </source>
</evidence>